<keyword evidence="4" id="KW-0808">Transferase</keyword>
<evidence type="ECO:0000313" key="8">
    <source>
        <dbReference type="Proteomes" id="UP000237144"/>
    </source>
</evidence>
<protein>
    <recommendedName>
        <fullName evidence="2">carnosine N-methyltransferase</fullName>
        <ecNumber evidence="2">2.1.1.22</ecNumber>
    </recommendedName>
</protein>
<keyword evidence="5" id="KW-0949">S-adenosyl-L-methionine</keyword>
<keyword evidence="8" id="KW-1185">Reference proteome</keyword>
<dbReference type="SUPFAM" id="SSF53335">
    <property type="entry name" value="S-adenosyl-L-methionine-dependent methyltransferases"/>
    <property type="match status" value="1"/>
</dbReference>
<feature type="compositionally biased region" description="Basic and acidic residues" evidence="6">
    <location>
        <begin position="12"/>
        <end position="26"/>
    </location>
</feature>
<organism evidence="7 8">
    <name type="scientific">Rhodotorula taiwanensis</name>
    <dbReference type="NCBI Taxonomy" id="741276"/>
    <lineage>
        <taxon>Eukaryota</taxon>
        <taxon>Fungi</taxon>
        <taxon>Dikarya</taxon>
        <taxon>Basidiomycota</taxon>
        <taxon>Pucciniomycotina</taxon>
        <taxon>Microbotryomycetes</taxon>
        <taxon>Sporidiobolales</taxon>
        <taxon>Sporidiobolaceae</taxon>
        <taxon>Rhodotorula</taxon>
    </lineage>
</organism>
<keyword evidence="3" id="KW-0489">Methyltransferase</keyword>
<dbReference type="GO" id="GO:0032259">
    <property type="term" value="P:methylation"/>
    <property type="evidence" value="ECO:0007669"/>
    <property type="project" value="UniProtKB-KW"/>
</dbReference>
<comment type="similarity">
    <text evidence="1">Belongs to the carnosine N-methyltransferase family.</text>
</comment>
<evidence type="ECO:0000256" key="3">
    <source>
        <dbReference type="ARBA" id="ARBA00022603"/>
    </source>
</evidence>
<accession>A0A2S5BCR5</accession>
<dbReference type="OrthoDB" id="978at2759"/>
<dbReference type="InterPro" id="IPR029063">
    <property type="entry name" value="SAM-dependent_MTases_sf"/>
</dbReference>
<feature type="region of interest" description="Disordered" evidence="6">
    <location>
        <begin position="1"/>
        <end position="37"/>
    </location>
</feature>
<feature type="compositionally biased region" description="Basic residues" evidence="6">
    <location>
        <begin position="1"/>
        <end position="11"/>
    </location>
</feature>
<dbReference type="Proteomes" id="UP000237144">
    <property type="component" value="Unassembled WGS sequence"/>
</dbReference>
<sequence>MAHSRGHSSHSHGHDHDHDHQHDHDQGVNASADSEAAHQATVVATFDSYRQASLSANQRRRADYYALPKRHRDLLGDYKELLREVDEKLLVNAAFVQQMIEQNPFPPPQDAALDAPAPTDADHDRLRSTLRQCVRDWSEAGKHERDTTYEPILAALEEHFAGVSDEDRSKLIASAYILNHAPEPNSIPIYPYLHSLSNIRSKQDLLAPCYIPDVNPNEIAGGPADFSFAAGDFLEVYGDGPGSWDACVTCFFIDTARNIVEYLEIIHGLLKPGGLWINCGPTLWHFENDRDASSIELPLEDVKALARKIGFEISDEREIQTCYTTNQKSLLQHQYTAAFWTARKRQ</sequence>
<dbReference type="STRING" id="741276.A0A2S5BCR5"/>
<dbReference type="Gene3D" id="3.40.50.150">
    <property type="entry name" value="Vaccinia Virus protein VP39"/>
    <property type="match status" value="1"/>
</dbReference>
<name>A0A2S5BCR5_9BASI</name>
<dbReference type="GO" id="GO:0030735">
    <property type="term" value="F:carnosine N-methyltransferase activity"/>
    <property type="evidence" value="ECO:0007669"/>
    <property type="project" value="UniProtKB-EC"/>
</dbReference>
<evidence type="ECO:0000256" key="4">
    <source>
        <dbReference type="ARBA" id="ARBA00022679"/>
    </source>
</evidence>
<evidence type="ECO:0000256" key="1">
    <source>
        <dbReference type="ARBA" id="ARBA00010086"/>
    </source>
</evidence>
<comment type="caution">
    <text evidence="7">The sequence shown here is derived from an EMBL/GenBank/DDBJ whole genome shotgun (WGS) entry which is preliminary data.</text>
</comment>
<evidence type="ECO:0000256" key="5">
    <source>
        <dbReference type="ARBA" id="ARBA00022691"/>
    </source>
</evidence>
<dbReference type="PANTHER" id="PTHR12303:SF6">
    <property type="entry name" value="CARNOSINE N-METHYLTRANSFERASE"/>
    <property type="match status" value="1"/>
</dbReference>
<dbReference type="PANTHER" id="PTHR12303">
    <property type="entry name" value="CARNOSINE N-METHYLTRANSFERASE"/>
    <property type="match status" value="1"/>
</dbReference>
<reference evidence="7 8" key="1">
    <citation type="journal article" date="2018" name="Front. Microbiol.">
        <title>Prospects for Fungal Bioremediation of Acidic Radioactive Waste Sites: Characterization and Genome Sequence of Rhodotorula taiwanensis MD1149.</title>
        <authorList>
            <person name="Tkavc R."/>
            <person name="Matrosova V.Y."/>
            <person name="Grichenko O.E."/>
            <person name="Gostincar C."/>
            <person name="Volpe R.P."/>
            <person name="Klimenkova P."/>
            <person name="Gaidamakova E.K."/>
            <person name="Zhou C.E."/>
            <person name="Stewart B.J."/>
            <person name="Lyman M.G."/>
            <person name="Malfatti S.A."/>
            <person name="Rubinfeld B."/>
            <person name="Courtot M."/>
            <person name="Singh J."/>
            <person name="Dalgard C.L."/>
            <person name="Hamilton T."/>
            <person name="Frey K.G."/>
            <person name="Gunde-Cimerman N."/>
            <person name="Dugan L."/>
            <person name="Daly M.J."/>
        </authorList>
    </citation>
    <scope>NUCLEOTIDE SEQUENCE [LARGE SCALE GENOMIC DNA]</scope>
    <source>
        <strain evidence="7 8">MD1149</strain>
    </source>
</reference>
<evidence type="ECO:0000313" key="7">
    <source>
        <dbReference type="EMBL" id="POY74548.1"/>
    </source>
</evidence>
<dbReference type="EMBL" id="PJQD01000023">
    <property type="protein sequence ID" value="POY74548.1"/>
    <property type="molecule type" value="Genomic_DNA"/>
</dbReference>
<evidence type="ECO:0000256" key="6">
    <source>
        <dbReference type="SAM" id="MobiDB-lite"/>
    </source>
</evidence>
<gene>
    <name evidence="7" type="ORF">BMF94_2309</name>
</gene>
<evidence type="ECO:0000256" key="2">
    <source>
        <dbReference type="ARBA" id="ARBA00012003"/>
    </source>
</evidence>
<dbReference type="SMART" id="SM01296">
    <property type="entry name" value="N2227"/>
    <property type="match status" value="1"/>
</dbReference>
<dbReference type="AlphaFoldDB" id="A0A2S5BCR5"/>
<dbReference type="Pfam" id="PF07942">
    <property type="entry name" value="CARME"/>
    <property type="match status" value="2"/>
</dbReference>
<proteinExistence type="inferred from homology"/>
<dbReference type="EC" id="2.1.1.22" evidence="2"/>
<dbReference type="InterPro" id="IPR012901">
    <property type="entry name" value="CARME"/>
</dbReference>